<dbReference type="GO" id="GO:0090729">
    <property type="term" value="F:toxin activity"/>
    <property type="evidence" value="ECO:0007669"/>
    <property type="project" value="UniProtKB-KW"/>
</dbReference>
<keyword evidence="5" id="KW-1015">Disulfide bond</keyword>
<dbReference type="GO" id="GO:0005576">
    <property type="term" value="C:extracellular region"/>
    <property type="evidence" value="ECO:0007669"/>
    <property type="project" value="UniProtKB-SubCell"/>
</dbReference>
<evidence type="ECO:0000313" key="7">
    <source>
        <dbReference type="EMBL" id="SMD46631.1"/>
    </source>
</evidence>
<proteinExistence type="predicted"/>
<evidence type="ECO:0000256" key="2">
    <source>
        <dbReference type="ARBA" id="ARBA00022525"/>
    </source>
</evidence>
<protein>
    <submittedName>
        <fullName evidence="7">U21-Lycotoxin-Lsp1a_1</fullName>
    </submittedName>
</protein>
<feature type="signal peptide" evidence="6">
    <location>
        <begin position="1"/>
        <end position="19"/>
    </location>
</feature>
<dbReference type="InterPro" id="IPR019553">
    <property type="entry name" value="Spider_toxin_CSTX_knottin"/>
</dbReference>
<dbReference type="PROSITE" id="PS60029">
    <property type="entry name" value="SPIDER_CSTX"/>
    <property type="match status" value="1"/>
</dbReference>
<keyword evidence="4 6" id="KW-0732">Signal</keyword>
<dbReference type="AlphaFoldDB" id="A0A482ZE85"/>
<dbReference type="EMBL" id="HAGS01000001">
    <property type="protein sequence ID" value="SMD46631.1"/>
    <property type="molecule type" value="Transcribed_RNA"/>
</dbReference>
<keyword evidence="3" id="KW-0800">Toxin</keyword>
<evidence type="ECO:0000256" key="3">
    <source>
        <dbReference type="ARBA" id="ARBA00022656"/>
    </source>
</evidence>
<accession>A0A482ZE85</accession>
<sequence>MKVFVVVALLVTLISYSSSEGIDDLDADDFLSLMANEQPRKDCIPKHHECTSDKHGCCRGHMFKYKCQCTTVVDQSGEQAERCFCGTAPTTDKAVEWVTGFGKNSSDKELPLLEYVKTSYLP</sequence>
<dbReference type="Pfam" id="PF10530">
    <property type="entry name" value="Toxin_35"/>
    <property type="match status" value="1"/>
</dbReference>
<dbReference type="InterPro" id="IPR011142">
    <property type="entry name" value="Spider_toxin_CSTX_Knottin_CS"/>
</dbReference>
<evidence type="ECO:0000256" key="6">
    <source>
        <dbReference type="SAM" id="SignalP"/>
    </source>
</evidence>
<feature type="chain" id="PRO_5019774353" evidence="6">
    <location>
        <begin position="20"/>
        <end position="122"/>
    </location>
</feature>
<reference evidence="7" key="1">
    <citation type="submission" date="2017-03" db="EMBL/GenBank/DDBJ databases">
        <authorList>
            <person name="QRISCLOUD D."/>
        </authorList>
    </citation>
    <scope>NUCLEOTIDE SEQUENCE</scope>
</reference>
<evidence type="ECO:0000256" key="1">
    <source>
        <dbReference type="ARBA" id="ARBA00004613"/>
    </source>
</evidence>
<evidence type="ECO:0000256" key="4">
    <source>
        <dbReference type="ARBA" id="ARBA00022729"/>
    </source>
</evidence>
<name>A0A482ZE85_9ARAC</name>
<organism evidence="7">
    <name type="scientific">Lycosa sp. SGP-2016</name>
    <dbReference type="NCBI Taxonomy" id="1905177"/>
    <lineage>
        <taxon>Eukaryota</taxon>
        <taxon>Metazoa</taxon>
        <taxon>Ecdysozoa</taxon>
        <taxon>Arthropoda</taxon>
        <taxon>Chelicerata</taxon>
        <taxon>Arachnida</taxon>
        <taxon>Araneae</taxon>
        <taxon>Araneomorphae</taxon>
        <taxon>Entelegynae</taxon>
        <taxon>Lycosoidea</taxon>
        <taxon>Lycosidae</taxon>
        <taxon>Lycosa</taxon>
    </lineage>
</organism>
<keyword evidence="2" id="KW-0964">Secreted</keyword>
<reference evidence="7" key="2">
    <citation type="submission" date="2019-04" db="EMBL/GenBank/DDBJ databases">
        <title>Unravelling the molecular evolution of spider venoms.</title>
        <authorList>
            <person name="Pineda S."/>
        </authorList>
    </citation>
    <scope>NUCLEOTIDE SEQUENCE</scope>
</reference>
<evidence type="ECO:0000256" key="5">
    <source>
        <dbReference type="ARBA" id="ARBA00023157"/>
    </source>
</evidence>
<comment type="subcellular location">
    <subcellularLocation>
        <location evidence="1">Secreted</location>
    </subcellularLocation>
</comment>